<dbReference type="OrthoDB" id="2087872at2"/>
<dbReference type="Proteomes" id="UP000005384">
    <property type="component" value="Unassembled WGS sequence"/>
</dbReference>
<dbReference type="AlphaFoldDB" id="G5II11"/>
<sequence length="185" mass="20470">MSHRTSHKRTSVTHINLLVIGLSVLFCLAVLVAAGYMVSTRTQPTQAVAEPVSLVAEGNVKTGTLNQDPEKRQEELNQVVEEGMLAFSINATPFMKNGTSTANLLIENPLGNGKRFTITIQRNDTEEVIYQSGYLDPEQYIDDVPLDVALPKGEYPCTAYFDAYRIEDNVYIGRAGAEIKLYVLE</sequence>
<keyword evidence="3" id="KW-1185">Reference proteome</keyword>
<name>G5II11_9FIRM</name>
<keyword evidence="1" id="KW-0472">Membrane</keyword>
<dbReference type="PATRIC" id="fig|742737.3.peg.3114"/>
<accession>G5II11</accession>
<feature type="transmembrane region" description="Helical" evidence="1">
    <location>
        <begin position="12"/>
        <end position="38"/>
    </location>
</feature>
<dbReference type="HOGENOM" id="CLU_098580_1_0_9"/>
<proteinExistence type="predicted"/>
<evidence type="ECO:0000256" key="1">
    <source>
        <dbReference type="SAM" id="Phobius"/>
    </source>
</evidence>
<protein>
    <submittedName>
        <fullName evidence="2">Uncharacterized protein</fullName>
    </submittedName>
</protein>
<organism evidence="2 3">
    <name type="scientific">Hungatella hathewayi WAL-18680</name>
    <dbReference type="NCBI Taxonomy" id="742737"/>
    <lineage>
        <taxon>Bacteria</taxon>
        <taxon>Bacillati</taxon>
        <taxon>Bacillota</taxon>
        <taxon>Clostridia</taxon>
        <taxon>Lachnospirales</taxon>
        <taxon>Lachnospiraceae</taxon>
        <taxon>Hungatella</taxon>
    </lineage>
</organism>
<reference evidence="2 3" key="1">
    <citation type="submission" date="2011-08" db="EMBL/GenBank/DDBJ databases">
        <title>The Genome Sequence of Clostridium hathewayi WAL-18680.</title>
        <authorList>
            <consortium name="The Broad Institute Genome Sequencing Platform"/>
            <person name="Earl A."/>
            <person name="Ward D."/>
            <person name="Feldgarden M."/>
            <person name="Gevers D."/>
            <person name="Finegold S.M."/>
            <person name="Summanen P.H."/>
            <person name="Molitoris D.R."/>
            <person name="Song M."/>
            <person name="Daigneault M."/>
            <person name="Allen-Vercoe E."/>
            <person name="Young S.K."/>
            <person name="Zeng Q."/>
            <person name="Gargeya S."/>
            <person name="Fitzgerald M."/>
            <person name="Haas B."/>
            <person name="Abouelleil A."/>
            <person name="Alvarado L."/>
            <person name="Arachchi H.M."/>
            <person name="Berlin A."/>
            <person name="Brown A."/>
            <person name="Chapman S.B."/>
            <person name="Chen Z."/>
            <person name="Dunbar C."/>
            <person name="Freedman E."/>
            <person name="Gearin G."/>
            <person name="Gellesch M."/>
            <person name="Goldberg J."/>
            <person name="Griggs A."/>
            <person name="Gujja S."/>
            <person name="Heiman D."/>
            <person name="Howarth C."/>
            <person name="Larson L."/>
            <person name="Lui A."/>
            <person name="MacDonald P.J.P."/>
            <person name="Montmayeur A."/>
            <person name="Murphy C."/>
            <person name="Neiman D."/>
            <person name="Pearson M."/>
            <person name="Priest M."/>
            <person name="Roberts A."/>
            <person name="Saif S."/>
            <person name="Shea T."/>
            <person name="Shenoy N."/>
            <person name="Sisk P."/>
            <person name="Stolte C."/>
            <person name="Sykes S."/>
            <person name="Wortman J."/>
            <person name="Nusbaum C."/>
            <person name="Birren B."/>
        </authorList>
    </citation>
    <scope>NUCLEOTIDE SEQUENCE [LARGE SCALE GENOMIC DNA]</scope>
    <source>
        <strain evidence="2 3">WAL-18680</strain>
    </source>
</reference>
<evidence type="ECO:0000313" key="2">
    <source>
        <dbReference type="EMBL" id="EHI58917.1"/>
    </source>
</evidence>
<keyword evidence="1" id="KW-1133">Transmembrane helix</keyword>
<dbReference type="RefSeq" id="WP_006781118.1">
    <property type="nucleotide sequence ID" value="NZ_CP040506.1"/>
</dbReference>
<comment type="caution">
    <text evidence="2">The sequence shown here is derived from an EMBL/GenBank/DDBJ whole genome shotgun (WGS) entry which is preliminary data.</text>
</comment>
<evidence type="ECO:0000313" key="3">
    <source>
        <dbReference type="Proteomes" id="UP000005384"/>
    </source>
</evidence>
<gene>
    <name evidence="2" type="ORF">HMPREF9473_03139</name>
</gene>
<keyword evidence="1" id="KW-0812">Transmembrane</keyword>
<dbReference type="EMBL" id="ADLN01000082">
    <property type="protein sequence ID" value="EHI58917.1"/>
    <property type="molecule type" value="Genomic_DNA"/>
</dbReference>